<gene>
    <name evidence="1" type="ORF">T10_9830</name>
</gene>
<evidence type="ECO:0000313" key="2">
    <source>
        <dbReference type="Proteomes" id="UP000054843"/>
    </source>
</evidence>
<dbReference type="AlphaFoldDB" id="A0A0V1MSN0"/>
<organism evidence="1 2">
    <name type="scientific">Trichinella papuae</name>
    <dbReference type="NCBI Taxonomy" id="268474"/>
    <lineage>
        <taxon>Eukaryota</taxon>
        <taxon>Metazoa</taxon>
        <taxon>Ecdysozoa</taxon>
        <taxon>Nematoda</taxon>
        <taxon>Enoplea</taxon>
        <taxon>Dorylaimia</taxon>
        <taxon>Trichinellida</taxon>
        <taxon>Trichinellidae</taxon>
        <taxon>Trichinella</taxon>
    </lineage>
</organism>
<comment type="caution">
    <text evidence="1">The sequence shown here is derived from an EMBL/GenBank/DDBJ whole genome shotgun (WGS) entry which is preliminary data.</text>
</comment>
<name>A0A0V1MSN0_9BILA</name>
<dbReference type="EMBL" id="JYDO01000045">
    <property type="protein sequence ID" value="KRZ74813.1"/>
    <property type="molecule type" value="Genomic_DNA"/>
</dbReference>
<keyword evidence="2" id="KW-1185">Reference proteome</keyword>
<sequence length="81" mass="9797">MYTFGNSFIYDKQEHDFDEDLTYFVAKYFNFLHHHFSQIAQSQELNEAINEQIVDNISSCDQSYFENSMSNYQEQAKNYFH</sequence>
<protein>
    <submittedName>
        <fullName evidence="1">Uncharacterized protein</fullName>
    </submittedName>
</protein>
<evidence type="ECO:0000313" key="1">
    <source>
        <dbReference type="EMBL" id="KRZ74813.1"/>
    </source>
</evidence>
<dbReference type="Proteomes" id="UP000054843">
    <property type="component" value="Unassembled WGS sequence"/>
</dbReference>
<reference evidence="1 2" key="1">
    <citation type="submission" date="2015-01" db="EMBL/GenBank/DDBJ databases">
        <title>Evolution of Trichinella species and genotypes.</title>
        <authorList>
            <person name="Korhonen P.K."/>
            <person name="Edoardo P."/>
            <person name="Giuseppe L.R."/>
            <person name="Gasser R.B."/>
        </authorList>
    </citation>
    <scope>NUCLEOTIDE SEQUENCE [LARGE SCALE GENOMIC DNA]</scope>
    <source>
        <strain evidence="1">ISS1980</strain>
    </source>
</reference>
<proteinExistence type="predicted"/>
<accession>A0A0V1MSN0</accession>